<dbReference type="Pfam" id="PF14567">
    <property type="entry name" value="SUKH_5"/>
    <property type="match status" value="1"/>
</dbReference>
<dbReference type="GeneID" id="86816347"/>
<dbReference type="HOGENOM" id="CLU_1127177_0_0_6"/>
<dbReference type="SUPFAM" id="SSF160631">
    <property type="entry name" value="SMI1/KNR4-like"/>
    <property type="match status" value="1"/>
</dbReference>
<organism evidence="1 2">
    <name type="scientific">Acinetobacter higginsii</name>
    <dbReference type="NCBI Taxonomy" id="70347"/>
    <lineage>
        <taxon>Bacteria</taxon>
        <taxon>Pseudomonadati</taxon>
        <taxon>Pseudomonadota</taxon>
        <taxon>Gammaproteobacteria</taxon>
        <taxon>Moraxellales</taxon>
        <taxon>Moraxellaceae</taxon>
        <taxon>Acinetobacter</taxon>
    </lineage>
</organism>
<evidence type="ECO:0000313" key="2">
    <source>
        <dbReference type="Proteomes" id="UP000013084"/>
    </source>
</evidence>
<dbReference type="Gene3D" id="3.40.1580.10">
    <property type="entry name" value="SMI1/KNR4-like"/>
    <property type="match status" value="1"/>
</dbReference>
<accession>N9T6A6</accession>
<dbReference type="OrthoDB" id="1190024at2"/>
<dbReference type="Proteomes" id="UP000013084">
    <property type="component" value="Unassembled WGS sequence"/>
</dbReference>
<protein>
    <submittedName>
        <fullName evidence="1">Uncharacterized protein</fullName>
    </submittedName>
</protein>
<dbReference type="RefSeq" id="WP_005202399.1">
    <property type="nucleotide sequence ID" value="NZ_JAKZGA010000021.1"/>
</dbReference>
<comment type="caution">
    <text evidence="1">The sequence shown here is derived from an EMBL/GenBank/DDBJ whole genome shotgun (WGS) entry which is preliminary data.</text>
</comment>
<gene>
    <name evidence="1" type="ORF">F902_01583</name>
</gene>
<dbReference type="AlphaFoldDB" id="N9T6A6"/>
<sequence length="246" mass="29113">MWSEVAQKIKKLKQFDQCFVVDGASLNQYIINSVDEEKLFQLEEQLNIQIPTQFRSFLLQLGMGCCGPDTGITTLDDFELYSMDLTPEYGEWLDANVRSFMRIGWGSYISEYCIITNGMHKGMIYEFEENSFFIKRADSFMAWYAEWLRIQLRCFEVIIDEIRENDDITEIMMNLYTNYKIQPALTLTRLKSLLGWKDFERHITLSLIPSFYSEQQVRKIYLPEKVACEFKTRIAQYFNSEPHSVF</sequence>
<dbReference type="EMBL" id="APRN01000035">
    <property type="protein sequence ID" value="ENX58955.1"/>
    <property type="molecule type" value="Genomic_DNA"/>
</dbReference>
<keyword evidence="2" id="KW-1185">Reference proteome</keyword>
<evidence type="ECO:0000313" key="1">
    <source>
        <dbReference type="EMBL" id="ENX58955.1"/>
    </source>
</evidence>
<dbReference type="InterPro" id="IPR037883">
    <property type="entry name" value="Knr4/Smi1-like_sf"/>
</dbReference>
<dbReference type="PATRIC" id="fig|1217700.3.peg.1525"/>
<reference evidence="1 2" key="1">
    <citation type="submission" date="2013-02" db="EMBL/GenBank/DDBJ databases">
        <title>The Genome Sequence of Acinetobacter sp. CIP 70.18.</title>
        <authorList>
            <consortium name="The Broad Institute Genome Sequencing Platform"/>
            <consortium name="The Broad Institute Genome Sequencing Center for Infectious Disease"/>
            <person name="Cerqueira G."/>
            <person name="Feldgarden M."/>
            <person name="Courvalin P."/>
            <person name="Perichon B."/>
            <person name="Grillot-Courvalin C."/>
            <person name="Clermont D."/>
            <person name="Rocha E."/>
            <person name="Yoon E.-J."/>
            <person name="Nemec A."/>
            <person name="Walker B."/>
            <person name="Young S.K."/>
            <person name="Zeng Q."/>
            <person name="Gargeya S."/>
            <person name="Fitzgerald M."/>
            <person name="Haas B."/>
            <person name="Abouelleil A."/>
            <person name="Alvarado L."/>
            <person name="Arachchi H.M."/>
            <person name="Berlin A.M."/>
            <person name="Chapman S.B."/>
            <person name="Dewar J."/>
            <person name="Goldberg J."/>
            <person name="Griggs A."/>
            <person name="Gujja S."/>
            <person name="Hansen M."/>
            <person name="Howarth C."/>
            <person name="Imamovic A."/>
            <person name="Larimer J."/>
            <person name="McCowan C."/>
            <person name="Murphy C."/>
            <person name="Neiman D."/>
            <person name="Pearson M."/>
            <person name="Priest M."/>
            <person name="Roberts A."/>
            <person name="Saif S."/>
            <person name="Shea T."/>
            <person name="Sisk P."/>
            <person name="Sykes S."/>
            <person name="Wortman J."/>
            <person name="Nusbaum C."/>
            <person name="Birren B."/>
        </authorList>
    </citation>
    <scope>NUCLEOTIDE SEQUENCE [LARGE SCALE GENOMIC DNA]</scope>
    <source>
        <strain evidence="1 2">CIP 70.18</strain>
    </source>
</reference>
<accession>N9RNU1</accession>
<proteinExistence type="predicted"/>
<name>N9T6A6_9GAMM</name>